<evidence type="ECO:0000313" key="3">
    <source>
        <dbReference type="Proteomes" id="UP000466535"/>
    </source>
</evidence>
<keyword evidence="1" id="KW-1133">Transmembrane helix</keyword>
<reference evidence="2 3" key="1">
    <citation type="submission" date="2019-12" db="EMBL/GenBank/DDBJ databases">
        <title>Isolation and characterization of three novel carbon monoxide-oxidizing members of Halobacteria from salione crusts and soils.</title>
        <authorList>
            <person name="Myers M.R."/>
            <person name="King G.M."/>
        </authorList>
    </citation>
    <scope>NUCLEOTIDE SEQUENCE [LARGE SCALE GENOMIC DNA]</scope>
    <source>
        <strain evidence="2 3">WSH3</strain>
    </source>
</reference>
<dbReference type="EMBL" id="WUUT01000001">
    <property type="protein sequence ID" value="MXR50057.1"/>
    <property type="molecule type" value="Genomic_DNA"/>
</dbReference>
<protein>
    <recommendedName>
        <fullName evidence="4">DUF2238 domain-containing protein</fullName>
    </recommendedName>
</protein>
<accession>A0A6B0SXY3</accession>
<feature type="transmembrane region" description="Helical" evidence="1">
    <location>
        <begin position="107"/>
        <end position="125"/>
    </location>
</feature>
<organism evidence="2 3">
    <name type="scientific">Halovenus carboxidivorans</name>
    <dbReference type="NCBI Taxonomy" id="2692199"/>
    <lineage>
        <taxon>Archaea</taxon>
        <taxon>Methanobacteriati</taxon>
        <taxon>Methanobacteriota</taxon>
        <taxon>Stenosarchaea group</taxon>
        <taxon>Halobacteria</taxon>
        <taxon>Halobacteriales</taxon>
        <taxon>Haloarculaceae</taxon>
        <taxon>Halovenus</taxon>
    </lineage>
</organism>
<evidence type="ECO:0008006" key="4">
    <source>
        <dbReference type="Google" id="ProtNLM"/>
    </source>
</evidence>
<dbReference type="AlphaFoldDB" id="A0A6B0SXY3"/>
<dbReference type="OrthoDB" id="313603at2157"/>
<gene>
    <name evidence="2" type="ORF">GRX03_00335</name>
</gene>
<evidence type="ECO:0000256" key="1">
    <source>
        <dbReference type="SAM" id="Phobius"/>
    </source>
</evidence>
<dbReference type="Proteomes" id="UP000466535">
    <property type="component" value="Unassembled WGS sequence"/>
</dbReference>
<keyword evidence="1" id="KW-0472">Membrane</keyword>
<feature type="transmembrane region" description="Helical" evidence="1">
    <location>
        <begin position="185"/>
        <end position="203"/>
    </location>
</feature>
<keyword evidence="1" id="KW-0812">Transmembrane</keyword>
<feature type="transmembrane region" description="Helical" evidence="1">
    <location>
        <begin position="16"/>
        <end position="33"/>
    </location>
</feature>
<evidence type="ECO:0000313" key="2">
    <source>
        <dbReference type="EMBL" id="MXR50057.1"/>
    </source>
</evidence>
<feature type="transmembrane region" description="Helical" evidence="1">
    <location>
        <begin position="137"/>
        <end position="156"/>
    </location>
</feature>
<dbReference type="RefSeq" id="WP_159762221.1">
    <property type="nucleotide sequence ID" value="NZ_WUUT01000001.1"/>
</dbReference>
<dbReference type="InterPro" id="IPR014509">
    <property type="entry name" value="YjdF-like"/>
</dbReference>
<keyword evidence="3" id="KW-1185">Reference proteome</keyword>
<sequence>MSTISRILPNERRQRQLTRGMELLLIGLLFIGIDRGNVGIIVNTTASLVVVQLPAILERDFDLTMDPQLVLWITAAGFLHGIGIVGIPGVSRSFYTNIWWWDHLTHSLSASVVAAAGYATVRAVDLHSDEVGIPSRYIGVVLLIFVLAFGVLWELLEFAIGVTADAAGTRTILTQYGIEDTLKDLTFNSIGGVIVAIWGGLYLSDLSTAISEKLAE</sequence>
<dbReference type="Pfam" id="PF09997">
    <property type="entry name" value="DUF2238"/>
    <property type="match status" value="1"/>
</dbReference>
<feature type="transmembrane region" description="Helical" evidence="1">
    <location>
        <begin position="69"/>
        <end position="87"/>
    </location>
</feature>
<proteinExistence type="predicted"/>
<comment type="caution">
    <text evidence="2">The sequence shown here is derived from an EMBL/GenBank/DDBJ whole genome shotgun (WGS) entry which is preliminary data.</text>
</comment>
<name>A0A6B0SXY3_9EURY</name>